<organism evidence="7 8">
    <name type="scientific">Citreimonas salinaria</name>
    <dbReference type="NCBI Taxonomy" id="321339"/>
    <lineage>
        <taxon>Bacteria</taxon>
        <taxon>Pseudomonadati</taxon>
        <taxon>Pseudomonadota</taxon>
        <taxon>Alphaproteobacteria</taxon>
        <taxon>Rhodobacterales</taxon>
        <taxon>Roseobacteraceae</taxon>
        <taxon>Citreimonas</taxon>
    </lineage>
</organism>
<comment type="catalytic activity">
    <reaction evidence="6">
        <text>a fatty acyl-[ACP] + S-adenosyl-L-methionine = an N-acyl-L-homoserine lactone + S-methyl-5'-thioadenosine + holo-[ACP] + H(+)</text>
        <dbReference type="Rhea" id="RHEA:10096"/>
        <dbReference type="Rhea" id="RHEA-COMP:9685"/>
        <dbReference type="Rhea" id="RHEA-COMP:14125"/>
        <dbReference type="ChEBI" id="CHEBI:15378"/>
        <dbReference type="ChEBI" id="CHEBI:17509"/>
        <dbReference type="ChEBI" id="CHEBI:55474"/>
        <dbReference type="ChEBI" id="CHEBI:59789"/>
        <dbReference type="ChEBI" id="CHEBI:64479"/>
        <dbReference type="ChEBI" id="CHEBI:138651"/>
        <dbReference type="EC" id="2.3.1.184"/>
    </reaction>
</comment>
<dbReference type="PANTHER" id="PTHR39322:SF1">
    <property type="entry name" value="ISOVALERYL-HOMOSERINE LACTONE SYNTHASE"/>
    <property type="match status" value="1"/>
</dbReference>
<evidence type="ECO:0000256" key="5">
    <source>
        <dbReference type="PROSITE-ProRule" id="PRU00533"/>
    </source>
</evidence>
<dbReference type="PANTHER" id="PTHR39322">
    <property type="entry name" value="ACYL-HOMOSERINE-LACTONE SYNTHASE"/>
    <property type="match status" value="1"/>
</dbReference>
<evidence type="ECO:0000313" key="8">
    <source>
        <dbReference type="Proteomes" id="UP000199286"/>
    </source>
</evidence>
<evidence type="ECO:0000256" key="2">
    <source>
        <dbReference type="ARBA" id="ARBA00022679"/>
    </source>
</evidence>
<dbReference type="OrthoDB" id="6169313at2"/>
<gene>
    <name evidence="7" type="ORF">SAMN05444340_10775</name>
</gene>
<proteinExistence type="inferred from homology"/>
<dbReference type="PRINTS" id="PR01549">
    <property type="entry name" value="AUTOINDCRSYN"/>
</dbReference>
<protein>
    <recommendedName>
        <fullName evidence="6">Acyl-homoserine-lactone synthase</fullName>
        <ecNumber evidence="6">2.3.1.184</ecNumber>
    </recommendedName>
    <alternativeName>
        <fullName evidence="6">Autoinducer synthesis protein</fullName>
    </alternativeName>
</protein>
<dbReference type="PROSITE" id="PS51187">
    <property type="entry name" value="AUTOINDUCER_SYNTH_2"/>
    <property type="match status" value="1"/>
</dbReference>
<dbReference type="GO" id="GO:0061579">
    <property type="term" value="F:N-acyl homoserine lactone synthase activity"/>
    <property type="evidence" value="ECO:0007669"/>
    <property type="project" value="UniProtKB-UniRule"/>
</dbReference>
<keyword evidence="3 6" id="KW-0949">S-adenosyl-L-methionine</keyword>
<evidence type="ECO:0000313" key="7">
    <source>
        <dbReference type="EMBL" id="SDY40001.1"/>
    </source>
</evidence>
<dbReference type="EC" id="2.3.1.184" evidence="6"/>
<evidence type="ECO:0000256" key="3">
    <source>
        <dbReference type="ARBA" id="ARBA00022691"/>
    </source>
</evidence>
<dbReference type="Pfam" id="PF00765">
    <property type="entry name" value="Autoind_synth"/>
    <property type="match status" value="1"/>
</dbReference>
<dbReference type="AlphaFoldDB" id="A0A1H3JJ85"/>
<dbReference type="RefSeq" id="WP_089883077.1">
    <property type="nucleotide sequence ID" value="NZ_FNPF01000007.1"/>
</dbReference>
<dbReference type="GO" id="GO:0009372">
    <property type="term" value="P:quorum sensing"/>
    <property type="evidence" value="ECO:0007669"/>
    <property type="project" value="UniProtKB-UniRule"/>
</dbReference>
<dbReference type="InterPro" id="IPR016181">
    <property type="entry name" value="Acyl_CoA_acyltransferase"/>
</dbReference>
<accession>A0A1H3JJ85</accession>
<evidence type="ECO:0000256" key="4">
    <source>
        <dbReference type="ARBA" id="ARBA00022929"/>
    </source>
</evidence>
<keyword evidence="4 5" id="KW-0071">Autoinducer synthesis</keyword>
<evidence type="ECO:0000256" key="1">
    <source>
        <dbReference type="ARBA" id="ARBA00022654"/>
    </source>
</evidence>
<dbReference type="Proteomes" id="UP000199286">
    <property type="component" value="Unassembled WGS sequence"/>
</dbReference>
<name>A0A1H3JJ85_9RHOB</name>
<dbReference type="GO" id="GO:0007165">
    <property type="term" value="P:signal transduction"/>
    <property type="evidence" value="ECO:0007669"/>
    <property type="project" value="TreeGrafter"/>
</dbReference>
<dbReference type="EMBL" id="FNPF01000007">
    <property type="protein sequence ID" value="SDY40001.1"/>
    <property type="molecule type" value="Genomic_DNA"/>
</dbReference>
<dbReference type="InterPro" id="IPR001690">
    <property type="entry name" value="Autoind_synthase"/>
</dbReference>
<sequence>MIRYIYAEDLHAFPTLAHTMFLDRADQFKTRLGWEVSVDEQGYERDEYDDQNPLYVIWENADGTHGGSMRLLPTVGQTMVNDHFLHLTDGVRIESPFIWECTRFCLSREATPGVAAALMLAGGEVMKEFDIEHFVGVFDARMVRIYRRIGSSPEILGSQGEGRERISVGLWEFSGEAQASVAKSAGITPEMTRRWFERSFNATEPTPMMDLAVQTIAAAAAPMSLAA</sequence>
<reference evidence="7 8" key="1">
    <citation type="submission" date="2016-10" db="EMBL/GenBank/DDBJ databases">
        <authorList>
            <person name="de Groot N.N."/>
        </authorList>
    </citation>
    <scope>NUCLEOTIDE SEQUENCE [LARGE SCALE GENOMIC DNA]</scope>
    <source>
        <strain evidence="7 8">DSM 26880</strain>
    </source>
</reference>
<keyword evidence="2 6" id="KW-0808">Transferase</keyword>
<comment type="similarity">
    <text evidence="5 6">Belongs to the autoinducer synthase family.</text>
</comment>
<dbReference type="SUPFAM" id="SSF55729">
    <property type="entry name" value="Acyl-CoA N-acyltransferases (Nat)"/>
    <property type="match status" value="1"/>
</dbReference>
<keyword evidence="8" id="KW-1185">Reference proteome</keyword>
<dbReference type="STRING" id="321339.SAMN05444340_10775"/>
<dbReference type="Gene3D" id="3.40.630.30">
    <property type="match status" value="1"/>
</dbReference>
<keyword evidence="1 5" id="KW-0673">Quorum sensing</keyword>
<evidence type="ECO:0000256" key="6">
    <source>
        <dbReference type="RuleBase" id="RU361135"/>
    </source>
</evidence>